<evidence type="ECO:0000256" key="4">
    <source>
        <dbReference type="ARBA" id="ARBA00023136"/>
    </source>
</evidence>
<feature type="transmembrane region" description="Helical" evidence="6">
    <location>
        <begin position="12"/>
        <end position="29"/>
    </location>
</feature>
<dbReference type="Proteomes" id="UP000436088">
    <property type="component" value="Unassembled WGS sequence"/>
</dbReference>
<reference evidence="8" key="1">
    <citation type="submission" date="2019-09" db="EMBL/GenBank/DDBJ databases">
        <title>Draft genome information of white flower Hibiscus syriacus.</title>
        <authorList>
            <person name="Kim Y.-M."/>
        </authorList>
    </citation>
    <scope>NUCLEOTIDE SEQUENCE [LARGE SCALE GENOMIC DNA]</scope>
    <source>
        <strain evidence="8">YM2019G1</strain>
    </source>
</reference>
<dbReference type="InterPro" id="IPR006634">
    <property type="entry name" value="TLC-dom"/>
</dbReference>
<dbReference type="GO" id="GO:0016020">
    <property type="term" value="C:membrane"/>
    <property type="evidence" value="ECO:0007669"/>
    <property type="project" value="UniProtKB-SubCell"/>
</dbReference>
<dbReference type="GO" id="GO:0004601">
    <property type="term" value="F:peroxidase activity"/>
    <property type="evidence" value="ECO:0007669"/>
    <property type="project" value="UniProtKB-KW"/>
</dbReference>
<dbReference type="InterPro" id="IPR042512">
    <property type="entry name" value="TLCD5"/>
</dbReference>
<evidence type="ECO:0000256" key="2">
    <source>
        <dbReference type="ARBA" id="ARBA00022692"/>
    </source>
</evidence>
<feature type="transmembrane region" description="Helical" evidence="6">
    <location>
        <begin position="157"/>
        <end position="180"/>
    </location>
</feature>
<sequence>MGEEYEDVNLIVLGVVSWGTLFVSIRKIFSKRSFGYCSRIVSTIHAILAVILASLSVEDWSCPVCPLASTSSPKQRQALGVTVAYFIYDLICCLFDERYSFDNAVHHLVGIVGLGAGLAFRKCGAEQVAALFITEISSPFLHARELLKELGYKDTHLNLAADIIFAVIFSVARMVGGPYLLFLTLSAASNPILIKATAVGLQLVSTFWFYKIVRMVKYKLTKSTKKVSPATTSLQTAKWTNTLLGFIIVHFSWCFNRSA</sequence>
<dbReference type="PROSITE" id="PS50922">
    <property type="entry name" value="TLC"/>
    <property type="match status" value="1"/>
</dbReference>
<protein>
    <submittedName>
        <fullName evidence="8">Peroxidase 9</fullName>
    </submittedName>
</protein>
<evidence type="ECO:0000256" key="5">
    <source>
        <dbReference type="PROSITE-ProRule" id="PRU00205"/>
    </source>
</evidence>
<feature type="transmembrane region" description="Helical" evidence="6">
    <location>
        <begin position="77"/>
        <end position="95"/>
    </location>
</feature>
<evidence type="ECO:0000259" key="7">
    <source>
        <dbReference type="PROSITE" id="PS50922"/>
    </source>
</evidence>
<feature type="domain" description="TLC" evidence="7">
    <location>
        <begin position="31"/>
        <end position="221"/>
    </location>
</feature>
<accession>A0A6A2XH26</accession>
<evidence type="ECO:0000313" key="8">
    <source>
        <dbReference type="EMBL" id="KAE8674802.1"/>
    </source>
</evidence>
<keyword evidence="9" id="KW-1185">Reference proteome</keyword>
<dbReference type="PANTHER" id="PTHR31898:SF1">
    <property type="entry name" value="TLC DOMAIN-CONTAINING PROTEIN 5"/>
    <property type="match status" value="1"/>
</dbReference>
<dbReference type="Pfam" id="PF03798">
    <property type="entry name" value="TRAM_LAG1_CLN8"/>
    <property type="match status" value="1"/>
</dbReference>
<dbReference type="OrthoDB" id="506011at2759"/>
<evidence type="ECO:0000256" key="1">
    <source>
        <dbReference type="ARBA" id="ARBA00004141"/>
    </source>
</evidence>
<feature type="transmembrane region" description="Helical" evidence="6">
    <location>
        <begin position="192"/>
        <end position="210"/>
    </location>
</feature>
<dbReference type="SMART" id="SM00724">
    <property type="entry name" value="TLC"/>
    <property type="match status" value="1"/>
</dbReference>
<keyword evidence="8" id="KW-0575">Peroxidase</keyword>
<comment type="caution">
    <text evidence="8">The sequence shown here is derived from an EMBL/GenBank/DDBJ whole genome shotgun (WGS) entry which is preliminary data.</text>
</comment>
<keyword evidence="8" id="KW-0560">Oxidoreductase</keyword>
<feature type="transmembrane region" description="Helical" evidence="6">
    <location>
        <begin position="36"/>
        <end position="57"/>
    </location>
</feature>
<dbReference type="PANTHER" id="PTHR31898">
    <property type="entry name" value="TRANSMEMBRANE PROTEIN 136"/>
    <property type="match status" value="1"/>
</dbReference>
<organism evidence="8 9">
    <name type="scientific">Hibiscus syriacus</name>
    <name type="common">Rose of Sharon</name>
    <dbReference type="NCBI Taxonomy" id="106335"/>
    <lineage>
        <taxon>Eukaryota</taxon>
        <taxon>Viridiplantae</taxon>
        <taxon>Streptophyta</taxon>
        <taxon>Embryophyta</taxon>
        <taxon>Tracheophyta</taxon>
        <taxon>Spermatophyta</taxon>
        <taxon>Magnoliopsida</taxon>
        <taxon>eudicotyledons</taxon>
        <taxon>Gunneridae</taxon>
        <taxon>Pentapetalae</taxon>
        <taxon>rosids</taxon>
        <taxon>malvids</taxon>
        <taxon>Malvales</taxon>
        <taxon>Malvaceae</taxon>
        <taxon>Malvoideae</taxon>
        <taxon>Hibiscus</taxon>
    </lineage>
</organism>
<evidence type="ECO:0000313" key="9">
    <source>
        <dbReference type="Proteomes" id="UP000436088"/>
    </source>
</evidence>
<keyword evidence="3 6" id="KW-1133">Transmembrane helix</keyword>
<dbReference type="AlphaFoldDB" id="A0A6A2XH26"/>
<evidence type="ECO:0000256" key="3">
    <source>
        <dbReference type="ARBA" id="ARBA00022989"/>
    </source>
</evidence>
<dbReference type="EMBL" id="VEPZ02001409">
    <property type="protein sequence ID" value="KAE8674802.1"/>
    <property type="molecule type" value="Genomic_DNA"/>
</dbReference>
<gene>
    <name evidence="8" type="ORF">F3Y22_tig00111715pilonHSYRG00075</name>
</gene>
<evidence type="ECO:0000256" key="6">
    <source>
        <dbReference type="SAM" id="Phobius"/>
    </source>
</evidence>
<comment type="subcellular location">
    <subcellularLocation>
        <location evidence="1">Membrane</location>
        <topology evidence="1">Multi-pass membrane protein</topology>
    </subcellularLocation>
</comment>
<name>A0A6A2XH26_HIBSY</name>
<keyword evidence="4 5" id="KW-0472">Membrane</keyword>
<keyword evidence="2 5" id="KW-0812">Transmembrane</keyword>
<proteinExistence type="predicted"/>